<feature type="compositionally biased region" description="Basic and acidic residues" evidence="1">
    <location>
        <begin position="77"/>
        <end position="97"/>
    </location>
</feature>
<reference evidence="2" key="1">
    <citation type="submission" date="2018-05" db="EMBL/GenBank/DDBJ databases">
        <authorList>
            <person name="Lanie J.A."/>
            <person name="Ng W.-L."/>
            <person name="Kazmierczak K.M."/>
            <person name="Andrzejewski T.M."/>
            <person name="Davidsen T.M."/>
            <person name="Wayne K.J."/>
            <person name="Tettelin H."/>
            <person name="Glass J.I."/>
            <person name="Rusch D."/>
            <person name="Podicherti R."/>
            <person name="Tsui H.-C.T."/>
            <person name="Winkler M.E."/>
        </authorList>
    </citation>
    <scope>NUCLEOTIDE SEQUENCE</scope>
</reference>
<name>A0A382FFQ3_9ZZZZ</name>
<evidence type="ECO:0008006" key="3">
    <source>
        <dbReference type="Google" id="ProtNLM"/>
    </source>
</evidence>
<sequence>MSEVNELDKTIEELEAEVIAELEEANDELAEAGADAPKKGSLPSEKGSKVEGERQDTGAAVVDGEQSSAPAKAVAAKAKEVSGDAQQKDSEKDEKMNSKRSPGDTNIKGAPAQGKNVHPRKKASDTTADHIAAGDEVDHDGEDLSESPKTKAEHLAVFEKMTATEIKKMYSSHNAVSVSEDDADEDEEEIRDQEAIEAAKKEAVEKRIKDIDVKEDVDALMSSDDSLSEEFKEKAATIFEAAVKTRVRSEVERIHEEVASEKQSEMDTFKDELSEKVDTYLNYVVEEWTKENELAIERGLKGEIAEDFISGLQQLFEDHYIDVPDEKYDVLEAQSDKISELEEKLNTEISKSMEVKESNNSLVREQVISEVSEDLADTEVEKFKSLTQDVEFSNEESFKEKLNTLKESYFPKSQPSTSDDLDNETDGSAQDVDTSKSMKSYLNAISASKARAS</sequence>
<feature type="compositionally biased region" description="Acidic residues" evidence="1">
    <location>
        <begin position="179"/>
        <end position="191"/>
    </location>
</feature>
<evidence type="ECO:0000313" key="2">
    <source>
        <dbReference type="EMBL" id="SVB61144.1"/>
    </source>
</evidence>
<organism evidence="2">
    <name type="scientific">marine metagenome</name>
    <dbReference type="NCBI Taxonomy" id="408172"/>
    <lineage>
        <taxon>unclassified sequences</taxon>
        <taxon>metagenomes</taxon>
        <taxon>ecological metagenomes</taxon>
    </lineage>
</organism>
<evidence type="ECO:0000256" key="1">
    <source>
        <dbReference type="SAM" id="MobiDB-lite"/>
    </source>
</evidence>
<accession>A0A382FFQ3</accession>
<feature type="region of interest" description="Disordered" evidence="1">
    <location>
        <begin position="171"/>
        <end position="191"/>
    </location>
</feature>
<dbReference type="InterPro" id="IPR057966">
    <property type="entry name" value="T4_SCAF"/>
</dbReference>
<feature type="region of interest" description="Disordered" evidence="1">
    <location>
        <begin position="406"/>
        <end position="439"/>
    </location>
</feature>
<proteinExistence type="predicted"/>
<gene>
    <name evidence="2" type="ORF">METZ01_LOCUS213998</name>
</gene>
<dbReference type="Pfam" id="PF25623">
    <property type="entry name" value="T4_CASP"/>
    <property type="match status" value="1"/>
</dbReference>
<feature type="compositionally biased region" description="Basic and acidic residues" evidence="1">
    <location>
        <begin position="46"/>
        <end position="56"/>
    </location>
</feature>
<feature type="region of interest" description="Disordered" evidence="1">
    <location>
        <begin position="22"/>
        <end position="153"/>
    </location>
</feature>
<dbReference type="EMBL" id="UINC01049407">
    <property type="protein sequence ID" value="SVB61144.1"/>
    <property type="molecule type" value="Genomic_DNA"/>
</dbReference>
<feature type="compositionally biased region" description="Polar residues" evidence="1">
    <location>
        <begin position="426"/>
        <end position="439"/>
    </location>
</feature>
<feature type="compositionally biased region" description="Acidic residues" evidence="1">
    <location>
        <begin position="135"/>
        <end position="145"/>
    </location>
</feature>
<protein>
    <recommendedName>
        <fullName evidence="3">Prohead core protein</fullName>
    </recommendedName>
</protein>
<dbReference type="AlphaFoldDB" id="A0A382FFQ3"/>